<organism evidence="5">
    <name type="scientific">Oryza glumipatula</name>
    <dbReference type="NCBI Taxonomy" id="40148"/>
    <lineage>
        <taxon>Eukaryota</taxon>
        <taxon>Viridiplantae</taxon>
        <taxon>Streptophyta</taxon>
        <taxon>Embryophyta</taxon>
        <taxon>Tracheophyta</taxon>
        <taxon>Spermatophyta</taxon>
        <taxon>Magnoliopsida</taxon>
        <taxon>Liliopsida</taxon>
        <taxon>Poales</taxon>
        <taxon>Poaceae</taxon>
        <taxon>BOP clade</taxon>
        <taxon>Oryzoideae</taxon>
        <taxon>Oryzeae</taxon>
        <taxon>Oryzinae</taxon>
        <taxon>Oryza</taxon>
    </lineage>
</organism>
<feature type="transmembrane region" description="Helical" evidence="4">
    <location>
        <begin position="12"/>
        <end position="39"/>
    </location>
</feature>
<name>A0A0D9YSQ9_9ORYZ</name>
<keyword evidence="4" id="KW-0812">Transmembrane</keyword>
<comment type="similarity">
    <text evidence="2">Belongs to the short-chain dehydrogenases/reductases (SDR) family.</text>
</comment>
<dbReference type="eggNOG" id="KOG1205">
    <property type="taxonomic scope" value="Eukaryota"/>
</dbReference>
<dbReference type="FunFam" id="3.40.50.720:FF:000084">
    <property type="entry name" value="Short-chain dehydrogenase reductase"/>
    <property type="match status" value="1"/>
</dbReference>
<dbReference type="Pfam" id="PF00106">
    <property type="entry name" value="adh_short"/>
    <property type="match status" value="2"/>
</dbReference>
<dbReference type="GO" id="GO:0005829">
    <property type="term" value="C:cytosol"/>
    <property type="evidence" value="ECO:0007669"/>
    <property type="project" value="TreeGrafter"/>
</dbReference>
<dbReference type="AlphaFoldDB" id="A0A0D9YSQ9"/>
<dbReference type="PANTHER" id="PTHR43391:SF37">
    <property type="entry name" value="OS02G0511100 PROTEIN"/>
    <property type="match status" value="1"/>
</dbReference>
<dbReference type="SUPFAM" id="SSF51735">
    <property type="entry name" value="NAD(P)-binding Rossmann-fold domains"/>
    <property type="match status" value="2"/>
</dbReference>
<reference evidence="5" key="1">
    <citation type="submission" date="2015-04" db="UniProtKB">
        <authorList>
            <consortium name="EnsemblPlants"/>
        </authorList>
    </citation>
    <scope>IDENTIFICATION</scope>
</reference>
<dbReference type="EnsemblPlants" id="OGLUM02G18150.1">
    <property type="protein sequence ID" value="OGLUM02G18150.1"/>
    <property type="gene ID" value="OGLUM02G18150"/>
</dbReference>
<dbReference type="GO" id="GO:0016020">
    <property type="term" value="C:membrane"/>
    <property type="evidence" value="ECO:0007669"/>
    <property type="project" value="UniProtKB-SubCell"/>
</dbReference>
<dbReference type="HOGENOM" id="CLU_470433_0_0_1"/>
<dbReference type="InterPro" id="IPR036291">
    <property type="entry name" value="NAD(P)-bd_dom_sf"/>
</dbReference>
<dbReference type="Gene3D" id="3.40.50.720">
    <property type="entry name" value="NAD(P)-binding Rossmann-like Domain"/>
    <property type="match status" value="2"/>
</dbReference>
<dbReference type="GO" id="GO:0016491">
    <property type="term" value="F:oxidoreductase activity"/>
    <property type="evidence" value="ECO:0007669"/>
    <property type="project" value="UniProtKB-KW"/>
</dbReference>
<dbReference type="Gramene" id="OGLUM02G18150.1">
    <property type="protein sequence ID" value="OGLUM02G18150.1"/>
    <property type="gene ID" value="OGLUM02G18150"/>
</dbReference>
<keyword evidence="4" id="KW-1133">Transmembrane helix</keyword>
<evidence type="ECO:0000256" key="3">
    <source>
        <dbReference type="ARBA" id="ARBA00023002"/>
    </source>
</evidence>
<keyword evidence="6" id="KW-1185">Reference proteome</keyword>
<protein>
    <submittedName>
        <fullName evidence="5">Uncharacterized protein</fullName>
    </submittedName>
</protein>
<reference evidence="5" key="2">
    <citation type="submission" date="2018-05" db="EMBL/GenBank/DDBJ databases">
        <title>OgluRS3 (Oryza glumaepatula Reference Sequence Version 3).</title>
        <authorList>
            <person name="Zhang J."/>
            <person name="Kudrna D."/>
            <person name="Lee S."/>
            <person name="Talag J."/>
            <person name="Welchert J."/>
            <person name="Wing R.A."/>
        </authorList>
    </citation>
    <scope>NUCLEOTIDE SEQUENCE [LARGE SCALE GENOMIC DNA]</scope>
</reference>
<sequence length="580" mass="62875">MGRVYLAIHTVLMHVVAALVVLVYIPLSVPVRLFLWAFVKPLRREELRGKVVLITGASSGIGEELAYQYASEGASLALVARRKQALKSVAAAARERGAPDVLVLHADVSDAGQSRRAVEETIAHYGKLNHLVANAGIWSTCPFDEITNITAFTTIMRVSNLQLLCSCIYINITILPGRRNPSTKNTSSPSPNLSLSLEQKGEMDLYLMFHSVLMHVAAALVVLVYIPLSMPVKLFLWAFVKPQRKENLRGKVVLITGASSGIGEELAYQYAAQGACLALVARRKKALEGVAAAALERGSPDVLVLPADVSDADQSRRAVEETVAHFGKCMNHLVANAGIWSSCSFDEVTNITAFTKMMDVNFWGSVYPTYYALPHLKASKGKLVVSCSAAGTVATSRMSFYNATKAAQLRFYETLRAELGSEVGITVLTPGYVESEITKGKGIQSGGDVAVNEEARDEQIGVFPVGRVAELGEVAMDGIRAGDWYVTWPSLFRPLQLVACLAPGVLDWACRALYGTRKGARPPLGKRIMEATGMKRLFPEALRRNPAIKTEDEEYCDGEEGYGAADDAAAAYLLQCRKGL</sequence>
<keyword evidence="4" id="KW-0472">Membrane</keyword>
<accession>A0A0D9YSQ9</accession>
<dbReference type="InterPro" id="IPR002347">
    <property type="entry name" value="SDR_fam"/>
</dbReference>
<evidence type="ECO:0000313" key="5">
    <source>
        <dbReference type="EnsemblPlants" id="OGLUM02G18150.1"/>
    </source>
</evidence>
<dbReference type="Proteomes" id="UP000026961">
    <property type="component" value="Chromosome 2"/>
</dbReference>
<evidence type="ECO:0000256" key="2">
    <source>
        <dbReference type="ARBA" id="ARBA00006484"/>
    </source>
</evidence>
<evidence type="ECO:0000313" key="6">
    <source>
        <dbReference type="Proteomes" id="UP000026961"/>
    </source>
</evidence>
<keyword evidence="3" id="KW-0560">Oxidoreductase</keyword>
<dbReference type="PANTHER" id="PTHR43391">
    <property type="entry name" value="RETINOL DEHYDROGENASE-RELATED"/>
    <property type="match status" value="1"/>
</dbReference>
<feature type="transmembrane region" description="Helical" evidence="4">
    <location>
        <begin position="205"/>
        <end position="226"/>
    </location>
</feature>
<dbReference type="PRINTS" id="PR00081">
    <property type="entry name" value="GDHRDH"/>
</dbReference>
<comment type="subcellular location">
    <subcellularLocation>
        <location evidence="1">Membrane</location>
        <topology evidence="1">Single-pass type II membrane protein</topology>
    </subcellularLocation>
</comment>
<dbReference type="STRING" id="40148.A0A0D9YSQ9"/>
<proteinExistence type="inferred from homology"/>
<evidence type="ECO:0000256" key="4">
    <source>
        <dbReference type="SAM" id="Phobius"/>
    </source>
</evidence>
<evidence type="ECO:0000256" key="1">
    <source>
        <dbReference type="ARBA" id="ARBA00004606"/>
    </source>
</evidence>